<evidence type="ECO:0000256" key="3">
    <source>
        <dbReference type="ARBA" id="ARBA00022448"/>
    </source>
</evidence>
<evidence type="ECO:0000256" key="12">
    <source>
        <dbReference type="ARBA" id="ARBA00023310"/>
    </source>
</evidence>
<dbReference type="EMBL" id="KU940253">
    <property type="protein sequence ID" value="ANC48886.1"/>
    <property type="molecule type" value="Genomic_DNA"/>
</dbReference>
<name>A0A342KAR5_9HYST</name>
<evidence type="ECO:0000256" key="13">
    <source>
        <dbReference type="RuleBase" id="RU003661"/>
    </source>
</evidence>
<evidence type="ECO:0000256" key="1">
    <source>
        <dbReference type="ARBA" id="ARBA00004304"/>
    </source>
</evidence>
<keyword evidence="3 13" id="KW-0813">Transport</keyword>
<organism evidence="16">
    <name type="scientific">Laonastes aenigmamus</name>
    <name type="common">Laotian rock rat</name>
    <dbReference type="NCBI Taxonomy" id="340180"/>
    <lineage>
        <taxon>Eukaryota</taxon>
        <taxon>Metazoa</taxon>
        <taxon>Chordata</taxon>
        <taxon>Craniata</taxon>
        <taxon>Vertebrata</taxon>
        <taxon>Euteleostomi</taxon>
        <taxon>Mammalia</taxon>
        <taxon>Eutheria</taxon>
        <taxon>Euarchontoglires</taxon>
        <taxon>Glires</taxon>
        <taxon>Rodentia</taxon>
        <taxon>Hystricomorpha</taxon>
        <taxon>Laonastidae</taxon>
        <taxon>Laonastes</taxon>
    </lineage>
</organism>
<reference evidence="16" key="1">
    <citation type="journal article" date="2016" name="Mitochondrial DNA Part B Resour">
        <title>Complete mitochondrial genomes of the Laotian Rock Rat (Laonastes aenigmamus) confirm deep divergence within the species.</title>
        <authorList>
            <person name="Le M."/>
            <person name="Penaloza F.Sr."/>
            <person name="Martins R."/>
            <person name="Nguyen T.V."/>
            <person name="Nguyen H.M."/>
            <person name="Nguyen D.X."/>
            <person name="Nguyen L.D."/>
            <person name="Wilting A."/>
        </authorList>
    </citation>
    <scope>NUCLEOTIDE SEQUENCE</scope>
    <source>
        <strain evidence="15">LSP_S01</strain>
        <strain evidence="16">LSP_S02</strain>
    </source>
</reference>
<evidence type="ECO:0000256" key="8">
    <source>
        <dbReference type="ARBA" id="ARBA00022990"/>
    </source>
</evidence>
<evidence type="ECO:0000256" key="14">
    <source>
        <dbReference type="SAM" id="Phobius"/>
    </source>
</evidence>
<dbReference type="PANTHER" id="PTHR13722:SF0">
    <property type="entry name" value="ATP SYNTHASE PROTEIN 8"/>
    <property type="match status" value="1"/>
</dbReference>
<evidence type="ECO:0000256" key="7">
    <source>
        <dbReference type="ARBA" id="ARBA00022989"/>
    </source>
</evidence>
<keyword evidence="7 14" id="KW-1133">Transmembrane helix</keyword>
<sequence>MPQLNTATWFTMILSMLLTLFLIFHTKISPTEFITTPQPKTTKPTPPNTPWNAKWTKIYLPLS</sequence>
<dbReference type="InterPro" id="IPR001421">
    <property type="entry name" value="ATP8_metazoa"/>
</dbReference>
<evidence type="ECO:0000313" key="16">
    <source>
        <dbReference type="EMBL" id="ANC48899.1"/>
    </source>
</evidence>
<dbReference type="GO" id="GO:0015986">
    <property type="term" value="P:proton motive force-driven ATP synthesis"/>
    <property type="evidence" value="ECO:0007669"/>
    <property type="project" value="InterPro"/>
</dbReference>
<dbReference type="GO" id="GO:0031966">
    <property type="term" value="C:mitochondrial membrane"/>
    <property type="evidence" value="ECO:0007669"/>
    <property type="project" value="UniProtKB-SubCell"/>
</dbReference>
<comment type="subcellular location">
    <subcellularLocation>
        <location evidence="1 13">Mitochondrion membrane</location>
        <topology evidence="1 13">Single-pass membrane protein</topology>
    </subcellularLocation>
</comment>
<gene>
    <name evidence="16" type="primary">ATP8</name>
</gene>
<keyword evidence="5 13" id="KW-0812">Transmembrane</keyword>
<protein>
    <recommendedName>
        <fullName evidence="13">ATP synthase complex subunit 8</fullName>
    </recommendedName>
</protein>
<comment type="similarity">
    <text evidence="2 13">Belongs to the ATPase protein 8 family.</text>
</comment>
<evidence type="ECO:0000256" key="4">
    <source>
        <dbReference type="ARBA" id="ARBA00022547"/>
    </source>
</evidence>
<evidence type="ECO:0000256" key="6">
    <source>
        <dbReference type="ARBA" id="ARBA00022781"/>
    </source>
</evidence>
<keyword evidence="12" id="KW-0066">ATP synthesis</keyword>
<keyword evidence="9 13" id="KW-0406">Ion transport</keyword>
<keyword evidence="8" id="KW-0007">Acetylation</keyword>
<dbReference type="AlphaFoldDB" id="A0A342KAR5"/>
<dbReference type="Pfam" id="PF00895">
    <property type="entry name" value="ATP-synt_8"/>
    <property type="match status" value="1"/>
</dbReference>
<feature type="transmembrane region" description="Helical" evidence="14">
    <location>
        <begin position="6"/>
        <end position="24"/>
    </location>
</feature>
<evidence type="ECO:0000256" key="10">
    <source>
        <dbReference type="ARBA" id="ARBA00023128"/>
    </source>
</evidence>
<dbReference type="CTD" id="4509"/>
<dbReference type="GO" id="GO:0045259">
    <property type="term" value="C:proton-transporting ATP synthase complex"/>
    <property type="evidence" value="ECO:0007669"/>
    <property type="project" value="UniProtKB-KW"/>
</dbReference>
<evidence type="ECO:0000256" key="11">
    <source>
        <dbReference type="ARBA" id="ARBA00023136"/>
    </source>
</evidence>
<evidence type="ECO:0000256" key="9">
    <source>
        <dbReference type="ARBA" id="ARBA00023065"/>
    </source>
</evidence>
<keyword evidence="11 14" id="KW-0472">Membrane</keyword>
<dbReference type="EMBL" id="KU940254">
    <property type="protein sequence ID" value="ANC48899.1"/>
    <property type="molecule type" value="Genomic_DNA"/>
</dbReference>
<keyword evidence="6 13" id="KW-0375">Hydrogen ion transport</keyword>
<dbReference type="GeneID" id="27909644"/>
<keyword evidence="4 13" id="KW-0138">CF(0)</keyword>
<geneLocation type="mitochondrion" evidence="16"/>
<evidence type="ECO:0000313" key="15">
    <source>
        <dbReference type="EMBL" id="ANC48886.1"/>
    </source>
</evidence>
<keyword evidence="10 13" id="KW-0496">Mitochondrion</keyword>
<proteinExistence type="inferred from homology"/>
<evidence type="ECO:0000256" key="2">
    <source>
        <dbReference type="ARBA" id="ARBA00008892"/>
    </source>
</evidence>
<evidence type="ECO:0000256" key="5">
    <source>
        <dbReference type="ARBA" id="ARBA00022692"/>
    </source>
</evidence>
<accession>A0A342KAR5</accession>
<dbReference type="RefSeq" id="YP_009253358.1">
    <property type="nucleotide sequence ID" value="NC_030184.1"/>
</dbReference>
<dbReference type="PANTHER" id="PTHR13722">
    <property type="entry name" value="ATP SYNTHASE PROTEIN 8"/>
    <property type="match status" value="1"/>
</dbReference>
<dbReference type="InterPro" id="IPR039017">
    <property type="entry name" value="ATP8_mammal"/>
</dbReference>
<dbReference type="GO" id="GO:0015078">
    <property type="term" value="F:proton transmembrane transporter activity"/>
    <property type="evidence" value="ECO:0007669"/>
    <property type="project" value="InterPro"/>
</dbReference>